<sequence>MPARVIRIRSVDTDPVVFPQRTLDRPLSDAERFAKAATVVTKLYSEHLAAGTPLVAKTSWIRFIPADTPDTVTYAAGAGDASLGLGEVHEVPFDAAVLGLADRERRLAILDWLQQHMLGLARALGWERQPIVDAYRACRRDECRLHRRGPSKARPGRRFTAHAEYEIDGDGDAWSWVVVTGATGEVAAVSRRHDSPATLTAAARVLRSVRWDGDAVTWTPWTDDVDPPGQRWVGRVERFVIDAHQGPARL</sequence>
<dbReference type="PATRIC" id="fig|512565.3.peg.3017"/>
<dbReference type="Proteomes" id="UP000007882">
    <property type="component" value="Chromosome"/>
</dbReference>
<accession>I0H5F0</accession>
<dbReference type="KEGG" id="ams:AMIS_30170"/>
<reference evidence="1 2" key="1">
    <citation type="submission" date="2012-02" db="EMBL/GenBank/DDBJ databases">
        <title>Complete genome sequence of Actinoplanes missouriensis 431 (= NBRC 102363).</title>
        <authorList>
            <person name="Ohnishi Y."/>
            <person name="Ishikawa J."/>
            <person name="Sekine M."/>
            <person name="Hosoyama A."/>
            <person name="Harada T."/>
            <person name="Narita H."/>
            <person name="Hata T."/>
            <person name="Konno Y."/>
            <person name="Tutikane K."/>
            <person name="Fujita N."/>
            <person name="Horinouchi S."/>
            <person name="Hayakawa M."/>
        </authorList>
    </citation>
    <scope>NUCLEOTIDE SEQUENCE [LARGE SCALE GENOMIC DNA]</scope>
    <source>
        <strain evidence="2">ATCC 14538 / DSM 43046 / CBS 188.64 / JCM 3121 / NBRC 102363 / NCIMB 12654 / NRRL B-3342 / UNCC 431</strain>
    </source>
</reference>
<dbReference type="HOGENOM" id="CLU_1109588_0_0_11"/>
<gene>
    <name evidence="1" type="ordered locus">AMIS_30170</name>
</gene>
<keyword evidence="2" id="KW-1185">Reference proteome</keyword>
<protein>
    <submittedName>
        <fullName evidence="1">Uncharacterized protein</fullName>
    </submittedName>
</protein>
<dbReference type="EMBL" id="AP012319">
    <property type="protein sequence ID" value="BAL88237.1"/>
    <property type="molecule type" value="Genomic_DNA"/>
</dbReference>
<dbReference type="OrthoDB" id="3373444at2"/>
<dbReference type="AlphaFoldDB" id="I0H5F0"/>
<evidence type="ECO:0000313" key="1">
    <source>
        <dbReference type="EMBL" id="BAL88237.1"/>
    </source>
</evidence>
<evidence type="ECO:0000313" key="2">
    <source>
        <dbReference type="Proteomes" id="UP000007882"/>
    </source>
</evidence>
<name>I0H5F0_ACTM4</name>
<proteinExistence type="predicted"/>
<dbReference type="RefSeq" id="WP_014443132.1">
    <property type="nucleotide sequence ID" value="NC_017093.1"/>
</dbReference>
<organism evidence="1 2">
    <name type="scientific">Actinoplanes missouriensis (strain ATCC 14538 / DSM 43046 / CBS 188.64 / JCM 3121 / NBRC 102363 / NCIMB 12654 / NRRL B-3342 / UNCC 431)</name>
    <dbReference type="NCBI Taxonomy" id="512565"/>
    <lineage>
        <taxon>Bacteria</taxon>
        <taxon>Bacillati</taxon>
        <taxon>Actinomycetota</taxon>
        <taxon>Actinomycetes</taxon>
        <taxon>Micromonosporales</taxon>
        <taxon>Micromonosporaceae</taxon>
        <taxon>Actinoplanes</taxon>
    </lineage>
</organism>